<dbReference type="AlphaFoldDB" id="A0A2H1JQP5"/>
<protein>
    <submittedName>
        <fullName evidence="1">Uncharacterized protein</fullName>
    </submittedName>
</protein>
<reference evidence="2" key="1">
    <citation type="submission" date="2017-03" db="EMBL/GenBank/DDBJ databases">
        <authorList>
            <person name="Monnet C."/>
        </authorList>
    </citation>
    <scope>NUCLEOTIDE SEQUENCE [LARGE SCALE GENOMIC DNA]</scope>
    <source>
        <strain evidence="2">CNRZ 920</strain>
    </source>
</reference>
<evidence type="ECO:0000313" key="1">
    <source>
        <dbReference type="EMBL" id="SMX89382.1"/>
    </source>
</evidence>
<proteinExistence type="predicted"/>
<dbReference type="Proteomes" id="UP000234289">
    <property type="component" value="Unassembled WGS sequence"/>
</dbReference>
<gene>
    <name evidence="1" type="ORF">BAUR920_02358</name>
</gene>
<evidence type="ECO:0000313" key="2">
    <source>
        <dbReference type="Proteomes" id="UP000234289"/>
    </source>
</evidence>
<accession>A0A2H1JQP5</accession>
<sequence length="283" mass="31531">MLGAVYVLVIVGFTLMRAMRGAVDVSRGFLRYRRSARVDWNARLGDLDRAMDGLPVRPFLWSGFRAPEHAPAVARAREDPGAVMRPSTLLHAVVVAAYNEPYDVVADEYALAPDRARQSFQPISLYITNIWEAPAPSRVVASANCFWNLTTTVRPLALRKFASHSQPLTALIDMGFWSTKTIVEDGHQHWRSWFHFDGDYRVVPIHVPIYQDAVLAGGFKEMMVAQFKQLSCCIRSGVCSPAAIVSALMSQRRSPLVLAAERREASDVFRPVRGLASVLCPQC</sequence>
<organism evidence="1 2">
    <name type="scientific">Brevibacterium aurantiacum</name>
    <dbReference type="NCBI Taxonomy" id="273384"/>
    <lineage>
        <taxon>Bacteria</taxon>
        <taxon>Bacillati</taxon>
        <taxon>Actinomycetota</taxon>
        <taxon>Actinomycetes</taxon>
        <taxon>Micrococcales</taxon>
        <taxon>Brevibacteriaceae</taxon>
        <taxon>Brevibacterium</taxon>
    </lineage>
</organism>
<dbReference type="RefSeq" id="WP_180959920.1">
    <property type="nucleotide sequence ID" value="NZ_AAGP01000008.1"/>
</dbReference>
<name>A0A2H1JQP5_BREAU</name>
<dbReference type="EMBL" id="FXZG01000013">
    <property type="protein sequence ID" value="SMX89382.1"/>
    <property type="molecule type" value="Genomic_DNA"/>
</dbReference>